<dbReference type="Proteomes" id="UP000744980">
    <property type="component" value="Unassembled WGS sequence"/>
</dbReference>
<dbReference type="SUPFAM" id="SSF142921">
    <property type="entry name" value="WGR domain-like"/>
    <property type="match status" value="1"/>
</dbReference>
<dbReference type="CDD" id="cd07996">
    <property type="entry name" value="WGR_MMR_like"/>
    <property type="match status" value="1"/>
</dbReference>
<organism evidence="2 3">
    <name type="scientific">Ensifer canadensis</name>
    <dbReference type="NCBI Taxonomy" id="555315"/>
    <lineage>
        <taxon>Bacteria</taxon>
        <taxon>Pseudomonadati</taxon>
        <taxon>Pseudomonadota</taxon>
        <taxon>Alphaproteobacteria</taxon>
        <taxon>Hyphomicrobiales</taxon>
        <taxon>Rhizobiaceae</taxon>
        <taxon>Sinorhizobium/Ensifer group</taxon>
        <taxon>Ensifer</taxon>
    </lineage>
</organism>
<dbReference type="SMART" id="SM00773">
    <property type="entry name" value="WGR"/>
    <property type="match status" value="1"/>
</dbReference>
<dbReference type="Pfam" id="PF05406">
    <property type="entry name" value="WGR"/>
    <property type="match status" value="1"/>
</dbReference>
<keyword evidence="3" id="KW-1185">Reference proteome</keyword>
<accession>A0AAW4FWC3</accession>
<reference evidence="2 3" key="1">
    <citation type="submission" date="2020-01" db="EMBL/GenBank/DDBJ databases">
        <title>Draft genome assembly of Ensifer adhaerens T173.</title>
        <authorList>
            <person name="Craig J.E."/>
            <person name="Stinchcombe J.R."/>
        </authorList>
    </citation>
    <scope>NUCLEOTIDE SEQUENCE [LARGE SCALE GENOMIC DNA]</scope>
    <source>
        <strain evidence="2 3">T173</strain>
    </source>
</reference>
<sequence>MTQQCSNLYFQRIDPSRNMARYYMLSIQPTLFGEVSLIRAWGRIGTRGQEMSHHFASETDALVLLRKIVRRKSAKGYVFKGTC</sequence>
<dbReference type="RefSeq" id="WP_057205477.1">
    <property type="nucleotide sequence ID" value="NZ_CP083373.1"/>
</dbReference>
<dbReference type="InterPro" id="IPR049809">
    <property type="entry name" value="YehF/YfeS-like_WGR"/>
</dbReference>
<dbReference type="InterPro" id="IPR008893">
    <property type="entry name" value="WGR_domain"/>
</dbReference>
<gene>
    <name evidence="2" type="ORF">GFB56_33115</name>
</gene>
<proteinExistence type="predicted"/>
<evidence type="ECO:0000313" key="2">
    <source>
        <dbReference type="EMBL" id="MBM3095563.1"/>
    </source>
</evidence>
<dbReference type="AlphaFoldDB" id="A0AAW4FWC3"/>
<dbReference type="Gene3D" id="2.20.140.10">
    <property type="entry name" value="WGR domain"/>
    <property type="match status" value="1"/>
</dbReference>
<evidence type="ECO:0000259" key="1">
    <source>
        <dbReference type="PROSITE" id="PS51977"/>
    </source>
</evidence>
<evidence type="ECO:0000313" key="3">
    <source>
        <dbReference type="Proteomes" id="UP000744980"/>
    </source>
</evidence>
<dbReference type="InterPro" id="IPR036930">
    <property type="entry name" value="WGR_dom_sf"/>
</dbReference>
<comment type="caution">
    <text evidence="2">The sequence shown here is derived from an EMBL/GenBank/DDBJ whole genome shotgun (WGS) entry which is preliminary data.</text>
</comment>
<protein>
    <submittedName>
        <fullName evidence="2">WGR domain-containing protein</fullName>
    </submittedName>
</protein>
<name>A0AAW4FWC3_9HYPH</name>
<feature type="domain" description="WGR" evidence="1">
    <location>
        <begin position="1"/>
        <end position="83"/>
    </location>
</feature>
<dbReference type="EMBL" id="WXFA01000048">
    <property type="protein sequence ID" value="MBM3095563.1"/>
    <property type="molecule type" value="Genomic_DNA"/>
</dbReference>
<dbReference type="PROSITE" id="PS51977">
    <property type="entry name" value="WGR"/>
    <property type="match status" value="1"/>
</dbReference>